<dbReference type="AlphaFoldDB" id="A0A5B7DID2"/>
<sequence length="82" mass="9365">MEESLAPGRQYTHTDVGWTLNTYLNTTGNIDSTTNITQMPYTLQSPGHGATTAILTRDHTCIAQRKTHQHTVDSYKLRFRHY</sequence>
<name>A0A5B7DID2_PORTR</name>
<organism evidence="1 2">
    <name type="scientific">Portunus trituberculatus</name>
    <name type="common">Swimming crab</name>
    <name type="synonym">Neptunus trituberculatus</name>
    <dbReference type="NCBI Taxonomy" id="210409"/>
    <lineage>
        <taxon>Eukaryota</taxon>
        <taxon>Metazoa</taxon>
        <taxon>Ecdysozoa</taxon>
        <taxon>Arthropoda</taxon>
        <taxon>Crustacea</taxon>
        <taxon>Multicrustacea</taxon>
        <taxon>Malacostraca</taxon>
        <taxon>Eumalacostraca</taxon>
        <taxon>Eucarida</taxon>
        <taxon>Decapoda</taxon>
        <taxon>Pleocyemata</taxon>
        <taxon>Brachyura</taxon>
        <taxon>Eubrachyura</taxon>
        <taxon>Portunoidea</taxon>
        <taxon>Portunidae</taxon>
        <taxon>Portuninae</taxon>
        <taxon>Portunus</taxon>
    </lineage>
</organism>
<protein>
    <submittedName>
        <fullName evidence="1">Uncharacterized protein</fullName>
    </submittedName>
</protein>
<evidence type="ECO:0000313" key="2">
    <source>
        <dbReference type="Proteomes" id="UP000324222"/>
    </source>
</evidence>
<reference evidence="1 2" key="1">
    <citation type="submission" date="2019-05" db="EMBL/GenBank/DDBJ databases">
        <title>Another draft genome of Portunus trituberculatus and its Hox gene families provides insights of decapod evolution.</title>
        <authorList>
            <person name="Jeong J.-H."/>
            <person name="Song I."/>
            <person name="Kim S."/>
            <person name="Choi T."/>
            <person name="Kim D."/>
            <person name="Ryu S."/>
            <person name="Kim W."/>
        </authorList>
    </citation>
    <scope>NUCLEOTIDE SEQUENCE [LARGE SCALE GENOMIC DNA]</scope>
    <source>
        <tissue evidence="1">Muscle</tissue>
    </source>
</reference>
<keyword evidence="2" id="KW-1185">Reference proteome</keyword>
<comment type="caution">
    <text evidence="1">The sequence shown here is derived from an EMBL/GenBank/DDBJ whole genome shotgun (WGS) entry which is preliminary data.</text>
</comment>
<gene>
    <name evidence="1" type="ORF">E2C01_013814</name>
</gene>
<dbReference type="EMBL" id="VSRR010000917">
    <property type="protein sequence ID" value="MPC20853.1"/>
    <property type="molecule type" value="Genomic_DNA"/>
</dbReference>
<evidence type="ECO:0000313" key="1">
    <source>
        <dbReference type="EMBL" id="MPC20853.1"/>
    </source>
</evidence>
<proteinExistence type="predicted"/>
<dbReference type="Proteomes" id="UP000324222">
    <property type="component" value="Unassembled WGS sequence"/>
</dbReference>
<accession>A0A5B7DID2</accession>